<dbReference type="AlphaFoldDB" id="A0A1H6B0D1"/>
<dbReference type="InterPro" id="IPR036102">
    <property type="entry name" value="OsmC/Ohrsf"/>
</dbReference>
<dbReference type="Gene3D" id="3.30.300.20">
    <property type="match status" value="1"/>
</dbReference>
<dbReference type="OrthoDB" id="9804010at2"/>
<protein>
    <submittedName>
        <fullName evidence="1">Putative redox protein</fullName>
    </submittedName>
</protein>
<dbReference type="PANTHER" id="PTHR34352">
    <property type="entry name" value="PROTEIN YHFA"/>
    <property type="match status" value="1"/>
</dbReference>
<dbReference type="EMBL" id="FNUS01000007">
    <property type="protein sequence ID" value="SEG53556.1"/>
    <property type="molecule type" value="Genomic_DNA"/>
</dbReference>
<dbReference type="Proteomes" id="UP000236738">
    <property type="component" value="Unassembled WGS sequence"/>
</dbReference>
<sequence length="141" mass="15696">MKIKLNRIGDAYHFKAENERGHIVEMDSRAEFGGQDLAASPMELLLMSLAGCSSIDIISILKKQKQNITSFRTEVEGIRVPIDAASPFKKITLMIYLEGNISKEKALKAADLSFQKYCSVAKTIEPTAEINYKIVLNSETL</sequence>
<evidence type="ECO:0000313" key="1">
    <source>
        <dbReference type="EMBL" id="SEG53556.1"/>
    </source>
</evidence>
<dbReference type="InterPro" id="IPR003718">
    <property type="entry name" value="OsmC/Ohr_fam"/>
</dbReference>
<accession>A0A1H6B0D1</accession>
<proteinExistence type="predicted"/>
<evidence type="ECO:0000313" key="2">
    <source>
        <dbReference type="Proteomes" id="UP000236738"/>
    </source>
</evidence>
<dbReference type="PANTHER" id="PTHR34352:SF1">
    <property type="entry name" value="PROTEIN YHFA"/>
    <property type="match status" value="1"/>
</dbReference>
<gene>
    <name evidence="1" type="ORF">SAMN05421847_2598</name>
</gene>
<dbReference type="RefSeq" id="WP_103914456.1">
    <property type="nucleotide sequence ID" value="NZ_FNUS01000007.1"/>
</dbReference>
<organism evidence="1 2">
    <name type="scientific">Halpernia humi</name>
    <dbReference type="NCBI Taxonomy" id="493375"/>
    <lineage>
        <taxon>Bacteria</taxon>
        <taxon>Pseudomonadati</taxon>
        <taxon>Bacteroidota</taxon>
        <taxon>Flavobacteriia</taxon>
        <taxon>Flavobacteriales</taxon>
        <taxon>Weeksellaceae</taxon>
        <taxon>Chryseobacterium group</taxon>
        <taxon>Halpernia</taxon>
    </lineage>
</organism>
<dbReference type="SUPFAM" id="SSF82784">
    <property type="entry name" value="OsmC-like"/>
    <property type="match status" value="1"/>
</dbReference>
<dbReference type="InterPro" id="IPR015946">
    <property type="entry name" value="KH_dom-like_a/b"/>
</dbReference>
<reference evidence="2" key="1">
    <citation type="submission" date="2016-10" db="EMBL/GenBank/DDBJ databases">
        <authorList>
            <person name="Varghese N."/>
            <person name="Submissions S."/>
        </authorList>
    </citation>
    <scope>NUCLEOTIDE SEQUENCE [LARGE SCALE GENOMIC DNA]</scope>
    <source>
        <strain evidence="2">DSM 21580</strain>
    </source>
</reference>
<name>A0A1H6B0D1_9FLAO</name>
<dbReference type="Pfam" id="PF02566">
    <property type="entry name" value="OsmC"/>
    <property type="match status" value="1"/>
</dbReference>
<keyword evidence="2" id="KW-1185">Reference proteome</keyword>